<dbReference type="AlphaFoldDB" id="A0A7W7WU90"/>
<evidence type="ECO:0000313" key="2">
    <source>
        <dbReference type="EMBL" id="MBB4963979.1"/>
    </source>
</evidence>
<organism evidence="2 3">
    <name type="scientific">Saccharothrix violaceirubra</name>
    <dbReference type="NCBI Taxonomy" id="413306"/>
    <lineage>
        <taxon>Bacteria</taxon>
        <taxon>Bacillati</taxon>
        <taxon>Actinomycetota</taxon>
        <taxon>Actinomycetes</taxon>
        <taxon>Pseudonocardiales</taxon>
        <taxon>Pseudonocardiaceae</taxon>
        <taxon>Saccharothrix</taxon>
    </lineage>
</organism>
<dbReference type="Pfam" id="PF13576">
    <property type="entry name" value="Pentapeptide_3"/>
    <property type="match status" value="1"/>
</dbReference>
<keyword evidence="1" id="KW-0812">Transmembrane</keyword>
<name>A0A7W7WU90_9PSEU</name>
<dbReference type="Gene3D" id="2.160.20.80">
    <property type="entry name" value="E3 ubiquitin-protein ligase SopA"/>
    <property type="match status" value="1"/>
</dbReference>
<dbReference type="Proteomes" id="UP000542674">
    <property type="component" value="Unassembled WGS sequence"/>
</dbReference>
<accession>A0A7W7WU90</accession>
<feature type="transmembrane region" description="Helical" evidence="1">
    <location>
        <begin position="46"/>
        <end position="65"/>
    </location>
</feature>
<keyword evidence="1" id="KW-0472">Membrane</keyword>
<keyword evidence="3" id="KW-1185">Reference proteome</keyword>
<dbReference type="RefSeq" id="WP_312865489.1">
    <property type="nucleotide sequence ID" value="NZ_BAABAI010000025.1"/>
</dbReference>
<evidence type="ECO:0008006" key="4">
    <source>
        <dbReference type="Google" id="ProtNLM"/>
    </source>
</evidence>
<comment type="caution">
    <text evidence="2">The sequence shown here is derived from an EMBL/GenBank/DDBJ whole genome shotgun (WGS) entry which is preliminary data.</text>
</comment>
<feature type="transmembrane region" description="Helical" evidence="1">
    <location>
        <begin position="12"/>
        <end position="34"/>
    </location>
</feature>
<evidence type="ECO:0000313" key="3">
    <source>
        <dbReference type="Proteomes" id="UP000542674"/>
    </source>
</evidence>
<proteinExistence type="predicted"/>
<gene>
    <name evidence="2" type="ORF">F4559_001338</name>
</gene>
<keyword evidence="1" id="KW-1133">Transmembrane helix</keyword>
<dbReference type="EMBL" id="JACHJS010000001">
    <property type="protein sequence ID" value="MBB4963979.1"/>
    <property type="molecule type" value="Genomic_DNA"/>
</dbReference>
<reference evidence="2 3" key="1">
    <citation type="submission" date="2020-08" db="EMBL/GenBank/DDBJ databases">
        <title>Sequencing the genomes of 1000 actinobacteria strains.</title>
        <authorList>
            <person name="Klenk H.-P."/>
        </authorList>
    </citation>
    <scope>NUCLEOTIDE SEQUENCE [LARGE SCALE GENOMIC DNA]</scope>
    <source>
        <strain evidence="2 3">DSM 45084</strain>
    </source>
</reference>
<evidence type="ECO:0000256" key="1">
    <source>
        <dbReference type="SAM" id="Phobius"/>
    </source>
</evidence>
<dbReference type="InterPro" id="IPR001646">
    <property type="entry name" value="5peptide_repeat"/>
</dbReference>
<sequence>MDHPVLSARTIVVWGVGLAVVAVGSVVVLLVLLGRGEPRDAVRLDVVRTAASVVIGTGGAAALLLTARRQRYVELDLRQKDHDATERRVTELYGRAADQLGNDKAPVRLAGLYALERLGQGNAAHRQTIVNLVCAYLRMPFTPPPAARARVGVRDADRAQELEVRQTAVGVLTAHSRPDDVDAFWPDLDLDLSNATLVKFTFTHASVRSASFVGATFVDAATFRGTTFHRNADFRDARFAGLADFRRVTSGESAFRGAVFAGEVDFGVRTTVRLSGARVRPSSGRRRWPDGWTERQDESDLRFLVYDDES</sequence>
<dbReference type="SUPFAM" id="SSF141571">
    <property type="entry name" value="Pentapeptide repeat-like"/>
    <property type="match status" value="1"/>
</dbReference>
<protein>
    <recommendedName>
        <fullName evidence="4">Pentapeptide repeat protein</fullName>
    </recommendedName>
</protein>